<feature type="region of interest" description="Disordered" evidence="1">
    <location>
        <begin position="44"/>
        <end position="64"/>
    </location>
</feature>
<evidence type="ECO:0000313" key="2">
    <source>
        <dbReference type="EMBL" id="BCK52514.1"/>
    </source>
</evidence>
<evidence type="ECO:0000256" key="1">
    <source>
        <dbReference type="SAM" id="MobiDB-lite"/>
    </source>
</evidence>
<dbReference type="Proteomes" id="UP000516173">
    <property type="component" value="Chromosome"/>
</dbReference>
<keyword evidence="3" id="KW-1185">Reference proteome</keyword>
<dbReference type="EMBL" id="AP023396">
    <property type="protein sequence ID" value="BCK52514.1"/>
    <property type="molecule type" value="Genomic_DNA"/>
</dbReference>
<organism evidence="2 3">
    <name type="scientific">Nocardia wallacei</name>
    <dbReference type="NCBI Taxonomy" id="480035"/>
    <lineage>
        <taxon>Bacteria</taxon>
        <taxon>Bacillati</taxon>
        <taxon>Actinomycetota</taxon>
        <taxon>Actinomycetes</taxon>
        <taxon>Mycobacteriales</taxon>
        <taxon>Nocardiaceae</taxon>
        <taxon>Nocardia</taxon>
    </lineage>
</organism>
<evidence type="ECO:0000313" key="3">
    <source>
        <dbReference type="Proteomes" id="UP000516173"/>
    </source>
</evidence>
<gene>
    <name evidence="2" type="ORF">NWFMUON74_02860</name>
</gene>
<sequence>MFHAGWSAGAGLDGAVMVRDPDTKASAGDMRFSVSVGLVCPNVLGPTGTAEPRDGSRSVSDPVAAAEKECPLHDVREFTGARSAGESAARKCPDSSYV</sequence>
<accession>A0A7G1KGI2</accession>
<proteinExistence type="predicted"/>
<reference evidence="2 3" key="1">
    <citation type="submission" date="2020-08" db="EMBL/GenBank/DDBJ databases">
        <title>Genome Sequencing of Nocardia wallacei strain FMUON74 and assembly.</title>
        <authorList>
            <person name="Toyokawa M."/>
            <person name="Uesaka K."/>
        </authorList>
    </citation>
    <scope>NUCLEOTIDE SEQUENCE [LARGE SCALE GENOMIC DNA]</scope>
    <source>
        <strain evidence="2 3">FMUON74</strain>
    </source>
</reference>
<protein>
    <submittedName>
        <fullName evidence="2">Uncharacterized protein</fullName>
    </submittedName>
</protein>
<name>A0A7G1KGI2_9NOCA</name>
<dbReference type="KEGG" id="nwl:NWFMUON74_02860"/>
<dbReference type="AlphaFoldDB" id="A0A7G1KGI2"/>